<comment type="caution">
    <text evidence="2">The sequence shown here is derived from an EMBL/GenBank/DDBJ whole genome shotgun (WGS) entry which is preliminary data.</text>
</comment>
<accession>A0A5M9KAJ2</accession>
<feature type="region of interest" description="Disordered" evidence="1">
    <location>
        <begin position="106"/>
        <end position="128"/>
    </location>
</feature>
<feature type="region of interest" description="Disordered" evidence="1">
    <location>
        <begin position="47"/>
        <end position="83"/>
    </location>
</feature>
<protein>
    <submittedName>
        <fullName evidence="2">Uncharacterized protein</fullName>
    </submittedName>
</protein>
<evidence type="ECO:0000313" key="2">
    <source>
        <dbReference type="EMBL" id="KAA8577266.1"/>
    </source>
</evidence>
<dbReference type="EMBL" id="VICG01000001">
    <property type="protein sequence ID" value="KAA8577266.1"/>
    <property type="molecule type" value="Genomic_DNA"/>
</dbReference>
<feature type="compositionally biased region" description="Polar residues" evidence="1">
    <location>
        <begin position="68"/>
        <end position="83"/>
    </location>
</feature>
<reference evidence="2 3" key="1">
    <citation type="submission" date="2019-06" db="EMBL/GenBank/DDBJ databases">
        <title>Genome Sequence of the Brown Rot Fungal Pathogen Monilinia fructicola.</title>
        <authorList>
            <person name="De Miccolis Angelini R.M."/>
            <person name="Landi L."/>
            <person name="Abate D."/>
            <person name="Pollastro S."/>
            <person name="Romanazzi G."/>
            <person name="Faretra F."/>
        </authorList>
    </citation>
    <scope>NUCLEOTIDE SEQUENCE [LARGE SCALE GENOMIC DNA]</scope>
    <source>
        <strain evidence="2 3">Mfrc123</strain>
    </source>
</reference>
<evidence type="ECO:0000256" key="1">
    <source>
        <dbReference type="SAM" id="MobiDB-lite"/>
    </source>
</evidence>
<dbReference type="VEuPathDB" id="FungiDB:MFRU_021g00540"/>
<proteinExistence type="predicted"/>
<name>A0A5M9KAJ2_MONFR</name>
<sequence>MINKGGREKESSNFPAPARTYVLCGRLYCTVLYSKLPSLPPLLHTCKPTTPSQHSTAQHSTPLPPHHNATQHSTAPHRTAQQKMAQPLPLFSRRLFQTPSRLHHLSRARGHGSPFANPSRGYANTGGPRNGPLKIWPFVAITLAGSGAYALMVRSRAGTGMLI</sequence>
<organism evidence="2 3">
    <name type="scientific">Monilinia fructicola</name>
    <name type="common">Brown rot fungus</name>
    <name type="synonym">Ciboria fructicola</name>
    <dbReference type="NCBI Taxonomy" id="38448"/>
    <lineage>
        <taxon>Eukaryota</taxon>
        <taxon>Fungi</taxon>
        <taxon>Dikarya</taxon>
        <taxon>Ascomycota</taxon>
        <taxon>Pezizomycotina</taxon>
        <taxon>Leotiomycetes</taxon>
        <taxon>Helotiales</taxon>
        <taxon>Sclerotiniaceae</taxon>
        <taxon>Monilinia</taxon>
    </lineage>
</organism>
<keyword evidence="3" id="KW-1185">Reference proteome</keyword>
<dbReference type="Proteomes" id="UP000322873">
    <property type="component" value="Unassembled WGS sequence"/>
</dbReference>
<gene>
    <name evidence="2" type="ORF">EYC84_007242</name>
</gene>
<evidence type="ECO:0000313" key="3">
    <source>
        <dbReference type="Proteomes" id="UP000322873"/>
    </source>
</evidence>
<dbReference type="AlphaFoldDB" id="A0A5M9KAJ2"/>
<feature type="compositionally biased region" description="Polar residues" evidence="1">
    <location>
        <begin position="47"/>
        <end position="61"/>
    </location>
</feature>